<evidence type="ECO:0000313" key="5">
    <source>
        <dbReference type="Proteomes" id="UP001190700"/>
    </source>
</evidence>
<feature type="compositionally biased region" description="Basic and acidic residues" evidence="1">
    <location>
        <begin position="229"/>
        <end position="247"/>
    </location>
</feature>
<keyword evidence="2" id="KW-0812">Transmembrane</keyword>
<proteinExistence type="predicted"/>
<feature type="region of interest" description="Disordered" evidence="1">
    <location>
        <begin position="219"/>
        <end position="247"/>
    </location>
</feature>
<accession>A0AAE0EXD9</accession>
<organism evidence="4 5">
    <name type="scientific">Cymbomonas tetramitiformis</name>
    <dbReference type="NCBI Taxonomy" id="36881"/>
    <lineage>
        <taxon>Eukaryota</taxon>
        <taxon>Viridiplantae</taxon>
        <taxon>Chlorophyta</taxon>
        <taxon>Pyramimonadophyceae</taxon>
        <taxon>Pyramimonadales</taxon>
        <taxon>Pyramimonadaceae</taxon>
        <taxon>Cymbomonas</taxon>
    </lineage>
</organism>
<evidence type="ECO:0000259" key="3">
    <source>
        <dbReference type="Pfam" id="PF04536"/>
    </source>
</evidence>
<keyword evidence="5" id="KW-1185">Reference proteome</keyword>
<dbReference type="PANTHER" id="PTHR35514">
    <property type="entry name" value="THYLAKOID LUMENAL 15.0 KDA PROTEIN 2, CHLOROPLASTIC"/>
    <property type="match status" value="1"/>
</dbReference>
<evidence type="ECO:0000256" key="2">
    <source>
        <dbReference type="SAM" id="Phobius"/>
    </source>
</evidence>
<evidence type="ECO:0000313" key="4">
    <source>
        <dbReference type="EMBL" id="KAK3244281.1"/>
    </source>
</evidence>
<feature type="transmembrane region" description="Helical" evidence="2">
    <location>
        <begin position="196"/>
        <end position="215"/>
    </location>
</feature>
<feature type="transmembrane region" description="Helical" evidence="2">
    <location>
        <begin position="154"/>
        <end position="175"/>
    </location>
</feature>
<keyword evidence="2" id="KW-1133">Transmembrane helix</keyword>
<dbReference type="EMBL" id="LGRX02032003">
    <property type="protein sequence ID" value="KAK3244281.1"/>
    <property type="molecule type" value="Genomic_DNA"/>
</dbReference>
<sequence>MAGVITLASSTCWSCAPAIASEGLVLPEDGGTSLVLDFDNVFSKTQKQRLASKIEQLEADKDIRVRVVTRVGSEVPSDKSLAQYWKADSRTIVVFEDATSPNILSFAFTDETKAILSRDFFRELQEVAFTCRAWTSTSELTVWPTLAGGLLAGYGLRSGVAGFLSIPIFIFVWALGLQPITSRTDELLPLAQNLGLFAFALAATYLTPIFGQVALPTLDVPSKKSPPQEGERKSDAGQLKENDEGQS</sequence>
<dbReference type="Pfam" id="PF04536">
    <property type="entry name" value="TPM_phosphatase"/>
    <property type="match status" value="1"/>
</dbReference>
<feature type="domain" description="TPM" evidence="3">
    <location>
        <begin position="35"/>
        <end position="70"/>
    </location>
</feature>
<dbReference type="Proteomes" id="UP001190700">
    <property type="component" value="Unassembled WGS sequence"/>
</dbReference>
<protein>
    <recommendedName>
        <fullName evidence="3">TPM domain-containing protein</fullName>
    </recommendedName>
</protein>
<dbReference type="PANTHER" id="PTHR35514:SF1">
    <property type="entry name" value="THYLAKOID LUMENAL 15.0 KDA PROTEIN 2, CHLOROPLASTIC"/>
    <property type="match status" value="1"/>
</dbReference>
<comment type="caution">
    <text evidence="4">The sequence shown here is derived from an EMBL/GenBank/DDBJ whole genome shotgun (WGS) entry which is preliminary data.</text>
</comment>
<reference evidence="4 5" key="1">
    <citation type="journal article" date="2015" name="Genome Biol. Evol.">
        <title>Comparative Genomics of a Bacterivorous Green Alga Reveals Evolutionary Causalities and Consequences of Phago-Mixotrophic Mode of Nutrition.</title>
        <authorList>
            <person name="Burns J.A."/>
            <person name="Paasch A."/>
            <person name="Narechania A."/>
            <person name="Kim E."/>
        </authorList>
    </citation>
    <scope>NUCLEOTIDE SEQUENCE [LARGE SCALE GENOMIC DNA]</scope>
    <source>
        <strain evidence="4 5">PLY_AMNH</strain>
    </source>
</reference>
<dbReference type="AlphaFoldDB" id="A0AAE0EXD9"/>
<evidence type="ECO:0000256" key="1">
    <source>
        <dbReference type="SAM" id="MobiDB-lite"/>
    </source>
</evidence>
<name>A0AAE0EXD9_9CHLO</name>
<gene>
    <name evidence="4" type="ORF">CYMTET_46099</name>
</gene>
<dbReference type="InterPro" id="IPR007621">
    <property type="entry name" value="TPM_dom"/>
</dbReference>
<keyword evidence="2" id="KW-0472">Membrane</keyword>